<feature type="transmembrane region" description="Helical" evidence="1">
    <location>
        <begin position="26"/>
        <end position="49"/>
    </location>
</feature>
<name>A0A1I2E8J4_9BACT</name>
<sequence>MYSLFILKNYSPFKFNSKSQDYKPSSFFFCYLGFFLYSLIMIVLNYVLFMMNKVFTYV</sequence>
<dbReference type="EMBL" id="FONY01000009">
    <property type="protein sequence ID" value="SFE88811.1"/>
    <property type="molecule type" value="Genomic_DNA"/>
</dbReference>
<keyword evidence="3" id="KW-1185">Reference proteome</keyword>
<evidence type="ECO:0000256" key="1">
    <source>
        <dbReference type="SAM" id="Phobius"/>
    </source>
</evidence>
<keyword evidence="1" id="KW-1133">Transmembrane helix</keyword>
<proteinExistence type="predicted"/>
<gene>
    <name evidence="2" type="ORF">SAMN04488541_100939</name>
</gene>
<accession>A0A1I2E8J4</accession>
<keyword evidence="1" id="KW-0472">Membrane</keyword>
<evidence type="ECO:0000313" key="2">
    <source>
        <dbReference type="EMBL" id="SFE88811.1"/>
    </source>
</evidence>
<dbReference type="Proteomes" id="UP000199513">
    <property type="component" value="Unassembled WGS sequence"/>
</dbReference>
<organism evidence="2 3">
    <name type="scientific">Thermoflexibacter ruber</name>
    <dbReference type="NCBI Taxonomy" id="1003"/>
    <lineage>
        <taxon>Bacteria</taxon>
        <taxon>Pseudomonadati</taxon>
        <taxon>Bacteroidota</taxon>
        <taxon>Cytophagia</taxon>
        <taxon>Cytophagales</taxon>
        <taxon>Thermoflexibacteraceae</taxon>
        <taxon>Thermoflexibacter</taxon>
    </lineage>
</organism>
<protein>
    <submittedName>
        <fullName evidence="2">Uncharacterized protein</fullName>
    </submittedName>
</protein>
<evidence type="ECO:0000313" key="3">
    <source>
        <dbReference type="Proteomes" id="UP000199513"/>
    </source>
</evidence>
<dbReference type="AlphaFoldDB" id="A0A1I2E8J4"/>
<dbReference type="STRING" id="1003.SAMN04488541_100939"/>
<reference evidence="2 3" key="1">
    <citation type="submission" date="2016-10" db="EMBL/GenBank/DDBJ databases">
        <authorList>
            <person name="de Groot N.N."/>
        </authorList>
    </citation>
    <scope>NUCLEOTIDE SEQUENCE [LARGE SCALE GENOMIC DNA]</scope>
    <source>
        <strain>GEY</strain>
        <strain evidence="3">DSM 9560</strain>
    </source>
</reference>
<keyword evidence="1" id="KW-0812">Transmembrane</keyword>